<accession>A0A0N0VH21</accession>
<feature type="binding site" evidence="13">
    <location>
        <position position="33"/>
    </location>
    <ligand>
        <name>ATP</name>
        <dbReference type="ChEBI" id="CHEBI:30616"/>
    </ligand>
</feature>
<feature type="compositionally biased region" description="Polar residues" evidence="14">
    <location>
        <begin position="1077"/>
        <end position="1091"/>
    </location>
</feature>
<dbReference type="Gene3D" id="3.30.200.20">
    <property type="entry name" value="Phosphorylase Kinase, domain 1"/>
    <property type="match status" value="1"/>
</dbReference>
<dbReference type="PRINTS" id="PR00109">
    <property type="entry name" value="TYRKINASE"/>
</dbReference>
<dbReference type="InterPro" id="IPR051131">
    <property type="entry name" value="NEK_Ser/Thr_kinase_NIMA"/>
</dbReference>
<evidence type="ECO:0000256" key="3">
    <source>
        <dbReference type="ARBA" id="ARBA00012513"/>
    </source>
</evidence>
<dbReference type="PROSITE" id="PS00107">
    <property type="entry name" value="PROTEIN_KINASE_ATP"/>
    <property type="match status" value="1"/>
</dbReference>
<comment type="caution">
    <text evidence="16">The sequence shown here is derived from an EMBL/GenBank/DDBJ whole genome shotgun (WGS) entry which is preliminary data.</text>
</comment>
<feature type="compositionally biased region" description="Polar residues" evidence="14">
    <location>
        <begin position="718"/>
        <end position="729"/>
    </location>
</feature>
<dbReference type="EC" id="2.7.11.1" evidence="3"/>
<evidence type="ECO:0000256" key="14">
    <source>
        <dbReference type="SAM" id="MobiDB-lite"/>
    </source>
</evidence>
<dbReference type="EMBL" id="LGTL01000002">
    <property type="protein sequence ID" value="KPA84514.1"/>
    <property type="molecule type" value="Genomic_DNA"/>
</dbReference>
<feature type="compositionally biased region" description="Basic and acidic residues" evidence="14">
    <location>
        <begin position="675"/>
        <end position="687"/>
    </location>
</feature>
<evidence type="ECO:0000256" key="11">
    <source>
        <dbReference type="ARBA" id="ARBA00047899"/>
    </source>
</evidence>
<keyword evidence="17" id="KW-1185">Reference proteome</keyword>
<keyword evidence="7 13" id="KW-0547">Nucleotide-binding</keyword>
<feature type="compositionally biased region" description="Polar residues" evidence="14">
    <location>
        <begin position="288"/>
        <end position="307"/>
    </location>
</feature>
<feature type="compositionally biased region" description="Acidic residues" evidence="14">
    <location>
        <begin position="1292"/>
        <end position="1305"/>
    </location>
</feature>
<evidence type="ECO:0000256" key="1">
    <source>
        <dbReference type="ARBA" id="ARBA00001946"/>
    </source>
</evidence>
<keyword evidence="5" id="KW-0808">Transferase</keyword>
<evidence type="ECO:0000256" key="6">
    <source>
        <dbReference type="ARBA" id="ARBA00022723"/>
    </source>
</evidence>
<feature type="region of interest" description="Disordered" evidence="14">
    <location>
        <begin position="515"/>
        <end position="912"/>
    </location>
</feature>
<feature type="region of interest" description="Disordered" evidence="14">
    <location>
        <begin position="1204"/>
        <end position="1305"/>
    </location>
</feature>
<feature type="compositionally biased region" description="Low complexity" evidence="14">
    <location>
        <begin position="624"/>
        <end position="637"/>
    </location>
</feature>
<proteinExistence type="inferred from homology"/>
<comment type="similarity">
    <text evidence="2">Belongs to the protein kinase superfamily. NEK Ser/Thr protein kinase family. NIMA subfamily.</text>
</comment>
<feature type="compositionally biased region" description="Pro residues" evidence="14">
    <location>
        <begin position="402"/>
        <end position="416"/>
    </location>
</feature>
<evidence type="ECO:0000313" key="16">
    <source>
        <dbReference type="EMBL" id="KPA84514.1"/>
    </source>
</evidence>
<dbReference type="GeneID" id="26901354"/>
<evidence type="ECO:0000256" key="4">
    <source>
        <dbReference type="ARBA" id="ARBA00022527"/>
    </source>
</evidence>
<feature type="compositionally biased region" description="Low complexity" evidence="14">
    <location>
        <begin position="317"/>
        <end position="344"/>
    </location>
</feature>
<reference evidence="16 17" key="1">
    <citation type="submission" date="2015-07" db="EMBL/GenBank/DDBJ databases">
        <title>High-quality genome of monoxenous trypanosomatid Leptomonas pyrrhocoris.</title>
        <authorList>
            <person name="Flegontov P."/>
            <person name="Butenko A."/>
            <person name="Firsov S."/>
            <person name="Vlcek C."/>
            <person name="Logacheva M.D."/>
            <person name="Field M."/>
            <person name="Filatov D."/>
            <person name="Flegontova O."/>
            <person name="Gerasimov E."/>
            <person name="Jackson A.P."/>
            <person name="Kelly S."/>
            <person name="Opperdoes F."/>
            <person name="O'Reilly A."/>
            <person name="Votypka J."/>
            <person name="Yurchenko V."/>
            <person name="Lukes J."/>
        </authorList>
    </citation>
    <scope>NUCLEOTIDE SEQUENCE [LARGE SCALE GENOMIC DNA]</scope>
    <source>
        <strain evidence="16">H10</strain>
    </source>
</reference>
<name>A0A0N0VH21_LEPPY</name>
<evidence type="ECO:0000313" key="17">
    <source>
        <dbReference type="Proteomes" id="UP000037923"/>
    </source>
</evidence>
<feature type="compositionally biased region" description="Low complexity" evidence="14">
    <location>
        <begin position="1142"/>
        <end position="1159"/>
    </location>
</feature>
<evidence type="ECO:0000256" key="10">
    <source>
        <dbReference type="ARBA" id="ARBA00022842"/>
    </source>
</evidence>
<dbReference type="CDD" id="cd08215">
    <property type="entry name" value="STKc_Nek"/>
    <property type="match status" value="1"/>
</dbReference>
<comment type="catalytic activity">
    <reaction evidence="11">
        <text>L-threonyl-[protein] + ATP = O-phospho-L-threonyl-[protein] + ADP + H(+)</text>
        <dbReference type="Rhea" id="RHEA:46608"/>
        <dbReference type="Rhea" id="RHEA-COMP:11060"/>
        <dbReference type="Rhea" id="RHEA-COMP:11605"/>
        <dbReference type="ChEBI" id="CHEBI:15378"/>
        <dbReference type="ChEBI" id="CHEBI:30013"/>
        <dbReference type="ChEBI" id="CHEBI:30616"/>
        <dbReference type="ChEBI" id="CHEBI:61977"/>
        <dbReference type="ChEBI" id="CHEBI:456216"/>
        <dbReference type="EC" id="2.7.11.1"/>
    </reaction>
</comment>
<keyword evidence="4" id="KW-0723">Serine/threonine-protein kinase</keyword>
<dbReference type="PANTHER" id="PTHR44899">
    <property type="entry name" value="CAMK FAMILY PROTEIN KINASE"/>
    <property type="match status" value="1"/>
</dbReference>
<dbReference type="RefSeq" id="XP_015662953.1">
    <property type="nucleotide sequence ID" value="XM_015797433.1"/>
</dbReference>
<dbReference type="OrthoDB" id="264263at2759"/>
<organism evidence="16 17">
    <name type="scientific">Leptomonas pyrrhocoris</name>
    <name type="common">Firebug parasite</name>
    <dbReference type="NCBI Taxonomy" id="157538"/>
    <lineage>
        <taxon>Eukaryota</taxon>
        <taxon>Discoba</taxon>
        <taxon>Euglenozoa</taxon>
        <taxon>Kinetoplastea</taxon>
        <taxon>Metakinetoplastina</taxon>
        <taxon>Trypanosomatida</taxon>
        <taxon>Trypanosomatidae</taxon>
        <taxon>Leishmaniinae</taxon>
        <taxon>Leptomonas</taxon>
    </lineage>
</organism>
<keyword evidence="9 13" id="KW-0067">ATP-binding</keyword>
<evidence type="ECO:0000256" key="7">
    <source>
        <dbReference type="ARBA" id="ARBA00022741"/>
    </source>
</evidence>
<dbReference type="SUPFAM" id="SSF56112">
    <property type="entry name" value="Protein kinase-like (PK-like)"/>
    <property type="match status" value="1"/>
</dbReference>
<dbReference type="OMA" id="DEARHEC"/>
<evidence type="ECO:0000256" key="9">
    <source>
        <dbReference type="ARBA" id="ARBA00022840"/>
    </source>
</evidence>
<dbReference type="InterPro" id="IPR000719">
    <property type="entry name" value="Prot_kinase_dom"/>
</dbReference>
<evidence type="ECO:0000256" key="13">
    <source>
        <dbReference type="PROSITE-ProRule" id="PRU10141"/>
    </source>
</evidence>
<feature type="compositionally biased region" description="Low complexity" evidence="14">
    <location>
        <begin position="690"/>
        <end position="704"/>
    </location>
</feature>
<feature type="compositionally biased region" description="Polar residues" evidence="14">
    <location>
        <begin position="528"/>
        <end position="546"/>
    </location>
</feature>
<feature type="compositionally biased region" description="Polar residues" evidence="14">
    <location>
        <begin position="1206"/>
        <end position="1218"/>
    </location>
</feature>
<feature type="compositionally biased region" description="Low complexity" evidence="14">
    <location>
        <begin position="814"/>
        <end position="826"/>
    </location>
</feature>
<feature type="region of interest" description="Disordered" evidence="14">
    <location>
        <begin position="1142"/>
        <end position="1183"/>
    </location>
</feature>
<dbReference type="Proteomes" id="UP000037923">
    <property type="component" value="Unassembled WGS sequence"/>
</dbReference>
<dbReference type="Gene3D" id="1.10.510.10">
    <property type="entry name" value="Transferase(Phosphotransferase) domain 1"/>
    <property type="match status" value="1"/>
</dbReference>
<dbReference type="InterPro" id="IPR008271">
    <property type="entry name" value="Ser/Thr_kinase_AS"/>
</dbReference>
<dbReference type="SMART" id="SM00220">
    <property type="entry name" value="S_TKc"/>
    <property type="match status" value="1"/>
</dbReference>
<feature type="compositionally biased region" description="Low complexity" evidence="14">
    <location>
        <begin position="1229"/>
        <end position="1239"/>
    </location>
</feature>
<dbReference type="InterPro" id="IPR017441">
    <property type="entry name" value="Protein_kinase_ATP_BS"/>
</dbReference>
<dbReference type="PROSITE" id="PS50011">
    <property type="entry name" value="PROTEIN_KINASE_DOM"/>
    <property type="match status" value="1"/>
</dbReference>
<dbReference type="Pfam" id="PF00069">
    <property type="entry name" value="Pkinase"/>
    <property type="match status" value="1"/>
</dbReference>
<feature type="compositionally biased region" description="Low complexity" evidence="14">
    <location>
        <begin position="417"/>
        <end position="427"/>
    </location>
</feature>
<evidence type="ECO:0000256" key="2">
    <source>
        <dbReference type="ARBA" id="ARBA00010886"/>
    </source>
</evidence>
<evidence type="ECO:0000256" key="5">
    <source>
        <dbReference type="ARBA" id="ARBA00022679"/>
    </source>
</evidence>
<sequence>MDKYQKVKVLGKGSFGSAILIKRKADGLLFVVKEVSLVKMSKKERDEARHECTVLQQLHHPNIVRYVEQFENKTNLYIVMEYCDGGDLAGKVKEARGPMKEPTILYYFSQICLAIEYLHTRHILHRDIKTMNVFLMKNGAVKLGDFGISTVLRSTMGMANTVCGTPYYFSPELCRNRPYNNKSDIWALGVLLYECATSGRHPFDGTSMNQLMQRIVKGNYAPLSSQYSSDFRKIVDWCLQKEPARRPSIKQALAVPLMRRSLEQLEENLMLATQCRVRLKDIIDFESGTDQTEQPKSPQPAQVSPRPTANDGISPGQAAALALAQRPAAQPQSNSPARSPASSPHNNGIAAVVGPKPSAASPSRASYDVHRFYSPYQRKPEANPIVAAERPTGNRAGAQAPPSQPQQPPHQPPPQPSAQISPGAQSPRSNVNLGNGNGAAGGGGAQVPSNGAAANLFHDDMRRVDAIIAKYGKNTDERAKETIHAYMRRKQEAYLKKQKEELEVRERRNELRQRELRRVLENQRAAVSPTNANNQHRNSPQSSDQANGHGARRSPPRGVGSPQSRAEVENASPRSRSPASSPSHAGPVAAAAAAATPAVAGRSPVSPSAPSAFGRDPRRNAGGQQQQPRSRPTTPQRPYAPPGQRVGNAAAVSPKQAGDSPARKVVYAANSPQPDHIERRDGAREARPGTSPTQLRPQSPSRPSGQSAEVVNADWRSLANNAKPTNSPSGRKKASPPAGMDDGIGGHKMILQPAPAAQARRSQDLHVSPAPRDSNNELRRPSALAPLGNEAPNHRSPRHAGQLASNDLLGRGDGAASPASLSPRAAAGGGDPRLQRPNRVQKGYLKPLNERSDDHLSPTTSPTPGLSPRPDALPLPVSHVRGVSPANSPRAQPKAAAKPNAHVPVGRRASPPAELVDIPRSVDMANPLAPASSAAADDPVREALKILRRRGKQTSPSAVSSNADMKDVPALNLVSSELAGGHRQHNRRLVNEGASYVGMSREAVSHDDERFLAEEQRRRKAEENAVPNTLEALRSLREASDEAAAGGASGSSSAEAASPVGHLALLKQRHRMHYNGATNANGAESAPTSASRGPDGARLSAQSDSAARKERRPSTSNSKPPPLASAHVTALSLGDINYAAPYSAPSSRSPKTSKPTTPTAVNAAGGSGGSASSDGGAPHQSSMDGYAEMLQHLKDLLQRRRVTRGVSASNASTPTSGAASPRPDAARNSPLSPSAQRRLPPLPPLDSLPLSEGDSHRTDAAALSPPNFNSTRPLQPLRPVPLALEIVPSSDDQADDDDDDEDFEDAVPLSPVRCAELNDNYVRLQQQKRGGRAVPDDVYTDDVDLTSANMEEELDGEEGYTGYYKLPSPEELLKGA</sequence>
<evidence type="ECO:0000256" key="8">
    <source>
        <dbReference type="ARBA" id="ARBA00022777"/>
    </source>
</evidence>
<feature type="domain" description="Protein kinase" evidence="15">
    <location>
        <begin position="4"/>
        <end position="258"/>
    </location>
</feature>
<dbReference type="FunFam" id="3.30.200.20:FF:000097">
    <property type="entry name" value="Probable serine/threonine-protein kinase nek1"/>
    <property type="match status" value="1"/>
</dbReference>
<dbReference type="InterPro" id="IPR001245">
    <property type="entry name" value="Ser-Thr/Tyr_kinase_cat_dom"/>
</dbReference>
<feature type="region of interest" description="Disordered" evidence="14">
    <location>
        <begin position="392"/>
        <end position="446"/>
    </location>
</feature>
<evidence type="ECO:0000259" key="15">
    <source>
        <dbReference type="PROSITE" id="PS50011"/>
    </source>
</evidence>
<dbReference type="GO" id="GO:0046872">
    <property type="term" value="F:metal ion binding"/>
    <property type="evidence" value="ECO:0007669"/>
    <property type="project" value="UniProtKB-KW"/>
</dbReference>
<feature type="compositionally biased region" description="Low complexity" evidence="14">
    <location>
        <begin position="355"/>
        <end position="366"/>
    </location>
</feature>
<comment type="cofactor">
    <cofactor evidence="1">
        <name>Mg(2+)</name>
        <dbReference type="ChEBI" id="CHEBI:18420"/>
    </cofactor>
</comment>
<dbReference type="PANTHER" id="PTHR44899:SF3">
    <property type="entry name" value="SERINE_THREONINE-PROTEIN KINASE NEK1"/>
    <property type="match status" value="1"/>
</dbReference>
<dbReference type="GO" id="GO:0005524">
    <property type="term" value="F:ATP binding"/>
    <property type="evidence" value="ECO:0007669"/>
    <property type="project" value="UniProtKB-UniRule"/>
</dbReference>
<keyword evidence="6" id="KW-0479">Metal-binding</keyword>
<feature type="compositionally biased region" description="Low complexity" evidence="14">
    <location>
        <begin position="571"/>
        <end position="604"/>
    </location>
</feature>
<dbReference type="GO" id="GO:0004674">
    <property type="term" value="F:protein serine/threonine kinase activity"/>
    <property type="evidence" value="ECO:0007669"/>
    <property type="project" value="UniProtKB-KW"/>
</dbReference>
<dbReference type="PROSITE" id="PS00108">
    <property type="entry name" value="PROTEIN_KINASE_ST"/>
    <property type="match status" value="1"/>
</dbReference>
<keyword evidence="10" id="KW-0460">Magnesium</keyword>
<dbReference type="FunFam" id="1.10.510.10:FF:000172">
    <property type="entry name" value="serine/threonine-protein kinase Nek1 isoform X1"/>
    <property type="match status" value="1"/>
</dbReference>
<gene>
    <name evidence="16" type="ORF">ABB37_01059</name>
</gene>
<dbReference type="VEuPathDB" id="TriTrypDB:LpyrH10_02_0330"/>
<keyword evidence="8" id="KW-0418">Kinase</keyword>
<feature type="compositionally biased region" description="Gly residues" evidence="14">
    <location>
        <begin position="435"/>
        <end position="445"/>
    </location>
</feature>
<protein>
    <recommendedName>
        <fullName evidence="3">non-specific serine/threonine protein kinase</fullName>
        <ecNumber evidence="3">2.7.11.1</ecNumber>
    </recommendedName>
</protein>
<dbReference type="InterPro" id="IPR011009">
    <property type="entry name" value="Kinase-like_dom_sf"/>
</dbReference>
<feature type="region of interest" description="Disordered" evidence="14">
    <location>
        <begin position="1077"/>
        <end position="1125"/>
    </location>
</feature>
<comment type="catalytic activity">
    <reaction evidence="12">
        <text>L-seryl-[protein] + ATP = O-phospho-L-seryl-[protein] + ADP + H(+)</text>
        <dbReference type="Rhea" id="RHEA:17989"/>
        <dbReference type="Rhea" id="RHEA-COMP:9863"/>
        <dbReference type="Rhea" id="RHEA-COMP:11604"/>
        <dbReference type="ChEBI" id="CHEBI:15378"/>
        <dbReference type="ChEBI" id="CHEBI:29999"/>
        <dbReference type="ChEBI" id="CHEBI:30616"/>
        <dbReference type="ChEBI" id="CHEBI:83421"/>
        <dbReference type="ChEBI" id="CHEBI:456216"/>
        <dbReference type="EC" id="2.7.11.1"/>
    </reaction>
</comment>
<feature type="region of interest" description="Disordered" evidence="14">
    <location>
        <begin position="287"/>
        <end position="366"/>
    </location>
</feature>
<evidence type="ECO:0000256" key="12">
    <source>
        <dbReference type="ARBA" id="ARBA00048679"/>
    </source>
</evidence>